<keyword evidence="17" id="KW-0648">Protein biosynthesis</keyword>
<dbReference type="FunFam" id="3.10.180.20:FF:000001">
    <property type="entry name" value="alpha-1,3-mannosyl-glycoprotein 2-beta-N-acetylglucosaminyltransferase"/>
    <property type="match status" value="1"/>
</dbReference>
<dbReference type="FunFam" id="3.40.50.620:FF:000457">
    <property type="entry name" value="Predicted protein"/>
    <property type="match status" value="1"/>
</dbReference>
<sequence>MEWVKRRGLLPEVECSVIYTITPVAMWKSTSGRCFRAGTGSIHSVWTTWGHRLCSQTTGPPPSSSLHPLRSQAEKAKRKNKREKAILSSNVDNSGVKWSEKERAIYTGATLPGEKKVVLFSPPDTTLPLPQTYSPKYVESCWYHWWEKEELFSPEKHREIPHAVDKYFSLCIPPPNVTGALHLGHALTVAIEDSLARWRRMQGYKVLWVPGCDHAGIATQSVVERRLLRDYGKRRQDYCREEFLQEVWKWKKEKGDEIYHQLRQLGASLDWSRACFTLDPGFSRAVTEAFVRMCDLGLIYRSESLVNWSCSLESAVSDVEVNSKQLSGRTLLSIPGYQQKVEFGTMVTFAYPIEGNDGEVAVATTRPETMLGDVAIAVHPHDPRYQSLHGQKCRHPFTNRLLPIITDTVVDMEIGTGAVKLTPAHDFTDFVLAQRHSLPRLTVIGGDGTMTSLCGQWLKGVKRFEAREKVIGALMEKKLFRGKRDHAMYLPICSRSGDVIEPLLKKQWFVRCEGMAQKAIQAVDEGALEIIPHFYTKIWKNWLSNISYKSTKCSLLYHLTPPTVIGAFPDNFGGVIRFQLIECLFQTLMTHKNYTGFHIETLLTIEKWVCASSDAQARERAAIKFGVSPDAMTLTQDPDVLDTWFSSALFPFAILGWPQQTGDMKQFYPNTVLETGSDLIFFWVARMVMLGTELTGQLPFKQVLFHSLVRDKYGRKMSKSLGNVVDPLDVISGVSLEGLQKKVMEGNLDPREKSVAMEAQRKDFPEGIPECGTDALRFALCSYKAQGEDISLSMSRVLGCRHFCNKMWQTVRFTLGALVDTDVLVTPLSETSPVSSIDRWICSRLSGTVQQCESSFESYQLHAVTSALHSFWLHDLCDVYLECIKPVLKQQDMAARQVATAVLYHCVSLSLCLLSPFMPFLTEELWQRLQPYGPDTNRAVTSVCVQPYPKASQLIHWQFPQEEADFPLVKEVVRVARSLRAQYHITKERPDMWAVCTPDTAQTLYNFSHAICVLGRISNLYLHCPLEGAASLPFFSAPPPPERSFIGVAGHSIQLHLDVQKFSNADKQVTLLSQRREKLLSKLQRFLSQTKVPDYTEKAPEHIQQETQNKLPTNKLLENRERRGKNSSSRQSLVWCHWAMVRKKGSLILCGAFLFVAWNALLLLFLWGRPPIGRLGEGGGAEPGAGEAWRAGKGGGASGLAGEVIRLAEEVELELETQKKLLKQIQSHRSLWEQHKDAVKRDAGDTKEKQDKLKEPQQVPQLPILDENKIIQENVQVSVVMSPPTVLNQGKQSDDDKQFAQNKVGLTGPSPQTVIPILVIACDRVTVKRSLDKLIQYRPSVELYPIIVSQDCGHMDTARVIGSYGSQVTHISQPDLSEIPVRPDHRKFQGYYKIARHYRWALNQVFNTFSYSTVVIVEDDLEVAPDFFEYFRALYPILRSDPTLWCISAWNDNGREGLVDPGKPDLLYRTDFFPGLGWMLLKELWAELEPKWPKAFWDDWMRHPQQRKDRSCIRPEISRTMTFGRKGVSLGQFFDQYLRYIKLNTEFVPFTKRDLSYLIGERYDEDFIKEVYSAHLIKVEDLQQAGSLKGSGPFRVQYSSRDGFKVLARNLGVMDDLKSGVPRTGYRGVVSFLSHGRRIYLASPEGWTKYDTSWS</sequence>
<dbReference type="InterPro" id="IPR013155">
    <property type="entry name" value="M/V/L/I-tRNA-synth_anticd-bd"/>
</dbReference>
<dbReference type="InterPro" id="IPR009008">
    <property type="entry name" value="Val/Leu/Ile-tRNA-synth_edit"/>
</dbReference>
<comment type="catalytic activity">
    <reaction evidence="34">
        <text>N(4)-(alpha-D-Man-(1-&gt;3)-[alpha-D-Man-(1-&gt;3)-[alpha-D-Man-(1-&gt;6)]-alpha-D-Man-(1-&gt;6)]-beta-D-Man-(1-&gt;4)-beta-D-GlcNAc-(1-&gt;4)-beta-D-GlcNAc)-L-asparaginyl-[protein] (N-glucan mannose isomer 5A1,2) + UDP-N-acetyl-alpha-D-glucosamine = N(4)-{beta-D-GlcNAc-(1-&gt;2)-alpha-D-Man-(1-&gt;3)-[alpha-D-Man-(1-&gt;3)-[alpha-D-Man-(1-&gt;6)]-alpha-D-Man-(1-&gt;6)]-beta-D-Man-(1-&gt;4)-beta-D-GlcNAc-(1-&gt;4)-beta-D-GlcNAc}-L-asparaginyl-[protein] + UDP + H(+)</text>
        <dbReference type="Rhea" id="RHEA:11456"/>
        <dbReference type="Rhea" id="RHEA-COMP:14367"/>
        <dbReference type="Rhea" id="RHEA-COMP:14368"/>
        <dbReference type="ChEBI" id="CHEBI:15378"/>
        <dbReference type="ChEBI" id="CHEBI:57705"/>
        <dbReference type="ChEBI" id="CHEBI:58223"/>
        <dbReference type="ChEBI" id="CHEBI:59087"/>
        <dbReference type="ChEBI" id="CHEBI:60625"/>
        <dbReference type="EC" id="2.4.1.101"/>
    </reaction>
</comment>
<keyword evidence="18" id="KW-0809">Transit peptide</keyword>
<evidence type="ECO:0000256" key="13">
    <source>
        <dbReference type="ARBA" id="ARBA00022692"/>
    </source>
</evidence>
<dbReference type="NCBIfam" id="TIGR00422">
    <property type="entry name" value="valS"/>
    <property type="match status" value="1"/>
</dbReference>
<dbReference type="PANTHER" id="PTHR11946">
    <property type="entry name" value="VALYL-TRNA SYNTHETASES"/>
    <property type="match status" value="1"/>
</dbReference>
<dbReference type="CDD" id="cd00817">
    <property type="entry name" value="ValRS_core"/>
    <property type="match status" value="1"/>
</dbReference>
<evidence type="ECO:0000256" key="32">
    <source>
        <dbReference type="ARBA" id="ARBA00043854"/>
    </source>
</evidence>
<evidence type="ECO:0000256" key="31">
    <source>
        <dbReference type="ARBA" id="ARBA00041712"/>
    </source>
</evidence>
<keyword evidence="19" id="KW-0735">Signal-anchor</keyword>
<keyword evidence="23 37" id="KW-0472">Membrane</keyword>
<evidence type="ECO:0000313" key="41">
    <source>
        <dbReference type="Proteomes" id="UP001239994"/>
    </source>
</evidence>
<keyword evidence="41" id="KW-1185">Reference proteome</keyword>
<dbReference type="GO" id="GO:0002161">
    <property type="term" value="F:aminoacyl-tRNA deacylase activity"/>
    <property type="evidence" value="ECO:0007669"/>
    <property type="project" value="InterPro"/>
</dbReference>
<feature type="region of interest" description="Disordered" evidence="36">
    <location>
        <begin position="1097"/>
        <end position="1125"/>
    </location>
</feature>
<keyword evidence="9" id="KW-0963">Cytoplasm</keyword>
<keyword evidence="21" id="KW-0333">Golgi apparatus</keyword>
<dbReference type="GO" id="GO:0000139">
    <property type="term" value="C:Golgi membrane"/>
    <property type="evidence" value="ECO:0007669"/>
    <property type="project" value="UniProtKB-SubCell"/>
</dbReference>
<dbReference type="Proteomes" id="UP001239994">
    <property type="component" value="Unassembled WGS sequence"/>
</dbReference>
<evidence type="ECO:0000256" key="9">
    <source>
        <dbReference type="ARBA" id="ARBA00022490"/>
    </source>
</evidence>
<dbReference type="GO" id="GO:0003827">
    <property type="term" value="F:alpha-1,3-mannosylglycoprotein 2-beta-N-acetylglucosaminyltransferase activity"/>
    <property type="evidence" value="ECO:0007669"/>
    <property type="project" value="UniProtKB-EC"/>
</dbReference>
<dbReference type="CDD" id="cd02514">
    <property type="entry name" value="GT13_GLCNAC-TI"/>
    <property type="match status" value="1"/>
</dbReference>
<evidence type="ECO:0000256" key="6">
    <source>
        <dbReference type="ARBA" id="ARBA00005594"/>
    </source>
</evidence>
<comment type="similarity">
    <text evidence="7">Belongs to the glycosyltransferase 13 family.</text>
</comment>
<dbReference type="GO" id="GO:0004832">
    <property type="term" value="F:valine-tRNA ligase activity"/>
    <property type="evidence" value="ECO:0007669"/>
    <property type="project" value="UniProtKB-EC"/>
</dbReference>
<dbReference type="EMBL" id="JAROKS010000003">
    <property type="protein sequence ID" value="KAK1804904.1"/>
    <property type="molecule type" value="Genomic_DNA"/>
</dbReference>
<feature type="compositionally biased region" description="Basic and acidic residues" evidence="36">
    <location>
        <begin position="1233"/>
        <end position="1255"/>
    </location>
</feature>
<evidence type="ECO:0000256" key="37">
    <source>
        <dbReference type="SAM" id="Phobius"/>
    </source>
</evidence>
<feature type="transmembrane region" description="Helical" evidence="37">
    <location>
        <begin position="902"/>
        <end position="921"/>
    </location>
</feature>
<dbReference type="Pfam" id="PF03071">
    <property type="entry name" value="GNT-I"/>
    <property type="match status" value="1"/>
</dbReference>
<dbReference type="NCBIfam" id="NF004349">
    <property type="entry name" value="PRK05729.1"/>
    <property type="match status" value="1"/>
</dbReference>
<dbReference type="GO" id="GO:0006438">
    <property type="term" value="P:valyl-tRNA aminoacylation"/>
    <property type="evidence" value="ECO:0007669"/>
    <property type="project" value="InterPro"/>
</dbReference>
<evidence type="ECO:0000256" key="11">
    <source>
        <dbReference type="ARBA" id="ARBA00022676"/>
    </source>
</evidence>
<keyword evidence="11" id="KW-0328">Glycosyltransferase</keyword>
<keyword evidence="26" id="KW-0464">Manganese</keyword>
<evidence type="ECO:0000256" key="5">
    <source>
        <dbReference type="ARBA" id="ARBA00004922"/>
    </source>
</evidence>
<evidence type="ECO:0000256" key="30">
    <source>
        <dbReference type="ARBA" id="ARBA00040837"/>
    </source>
</evidence>
<evidence type="ECO:0000256" key="27">
    <source>
        <dbReference type="ARBA" id="ARBA00029936"/>
    </source>
</evidence>
<dbReference type="InterPro" id="IPR004139">
    <property type="entry name" value="Glyco_trans_13"/>
</dbReference>
<dbReference type="InterPro" id="IPR002300">
    <property type="entry name" value="aa-tRNA-synth_Ia"/>
</dbReference>
<evidence type="ECO:0000256" key="33">
    <source>
        <dbReference type="ARBA" id="ARBA00047552"/>
    </source>
</evidence>
<proteinExistence type="inferred from homology"/>
<comment type="catalytic activity">
    <reaction evidence="33">
        <text>tRNA(Val) + L-valine + ATP = L-valyl-tRNA(Val) + AMP + diphosphate</text>
        <dbReference type="Rhea" id="RHEA:10704"/>
        <dbReference type="Rhea" id="RHEA-COMP:9672"/>
        <dbReference type="Rhea" id="RHEA-COMP:9708"/>
        <dbReference type="ChEBI" id="CHEBI:30616"/>
        <dbReference type="ChEBI" id="CHEBI:33019"/>
        <dbReference type="ChEBI" id="CHEBI:57762"/>
        <dbReference type="ChEBI" id="CHEBI:78442"/>
        <dbReference type="ChEBI" id="CHEBI:78537"/>
        <dbReference type="ChEBI" id="CHEBI:456215"/>
        <dbReference type="EC" id="6.1.1.9"/>
    </reaction>
</comment>
<comment type="cofactor">
    <cofactor evidence="1">
        <name>Mn(2+)</name>
        <dbReference type="ChEBI" id="CHEBI:29035"/>
    </cofactor>
</comment>
<dbReference type="InterPro" id="IPR014729">
    <property type="entry name" value="Rossmann-like_a/b/a_fold"/>
</dbReference>
<dbReference type="InterPro" id="IPR033705">
    <property type="entry name" value="Anticodon_Ia_Val"/>
</dbReference>
<comment type="function">
    <text evidence="28">Initiates complex N-linked carbohydrate formation. Essential for the conversion of high-mannose to hybrid and complex N-glycans.</text>
</comment>
<feature type="domain" description="Aminoacyl-tRNA synthetase class Ia" evidence="38">
    <location>
        <begin position="618"/>
        <end position="792"/>
    </location>
</feature>
<comment type="subcellular location">
    <subcellularLocation>
        <location evidence="4">Cytoplasm</location>
        <location evidence="4">Perinuclear region</location>
    </subcellularLocation>
    <subcellularLocation>
        <location evidence="3">Golgi apparatus membrane</location>
        <topology evidence="3">Single-pass type II membrane protein</topology>
    </subcellularLocation>
    <subcellularLocation>
        <location evidence="2">Mitochondrion</location>
    </subcellularLocation>
</comment>
<evidence type="ECO:0000259" key="39">
    <source>
        <dbReference type="Pfam" id="PF08264"/>
    </source>
</evidence>
<evidence type="ECO:0000256" key="12">
    <source>
        <dbReference type="ARBA" id="ARBA00022679"/>
    </source>
</evidence>
<feature type="region of interest" description="Disordered" evidence="36">
    <location>
        <begin position="1233"/>
        <end position="1256"/>
    </location>
</feature>
<dbReference type="Pfam" id="PF00133">
    <property type="entry name" value="tRNA-synt_1"/>
    <property type="match status" value="2"/>
</dbReference>
<feature type="region of interest" description="Disordered" evidence="36">
    <location>
        <begin position="56"/>
        <end position="86"/>
    </location>
</feature>
<evidence type="ECO:0000256" key="15">
    <source>
        <dbReference type="ARBA" id="ARBA00022741"/>
    </source>
</evidence>
<evidence type="ECO:0000256" key="17">
    <source>
        <dbReference type="ARBA" id="ARBA00022917"/>
    </source>
</evidence>
<dbReference type="Gene3D" id="3.90.550.10">
    <property type="entry name" value="Spore Coat Polysaccharide Biosynthesis Protein SpsA, Chain A"/>
    <property type="match status" value="1"/>
</dbReference>
<keyword evidence="12" id="KW-0808">Transferase</keyword>
<evidence type="ECO:0000256" key="19">
    <source>
        <dbReference type="ARBA" id="ARBA00022968"/>
    </source>
</evidence>
<evidence type="ECO:0000256" key="21">
    <source>
        <dbReference type="ARBA" id="ARBA00023034"/>
    </source>
</evidence>
<dbReference type="EC" id="6.1.1.9" evidence="8"/>
<evidence type="ECO:0000256" key="29">
    <source>
        <dbReference type="ARBA" id="ARBA00038949"/>
    </source>
</evidence>
<dbReference type="EC" id="2.4.1.101" evidence="29"/>
<comment type="pathway">
    <text evidence="5">Protein modification; protein glycosylation.</text>
</comment>
<dbReference type="GO" id="GO:0048471">
    <property type="term" value="C:perinuclear region of cytoplasm"/>
    <property type="evidence" value="ECO:0007669"/>
    <property type="project" value="UniProtKB-SubCell"/>
</dbReference>
<accession>A0AAD9E572</accession>
<dbReference type="Gene3D" id="3.10.180.20">
    <property type="entry name" value="N-Acetylglucosaminyltransferase I, Domain 2"/>
    <property type="match status" value="1"/>
</dbReference>
<evidence type="ECO:0000256" key="25">
    <source>
        <dbReference type="ARBA" id="ARBA00023157"/>
    </source>
</evidence>
<keyword evidence="24" id="KW-0030">Aminoacyl-tRNA synthetase</keyword>
<keyword evidence="25" id="KW-1015">Disulfide bond</keyword>
<feature type="transmembrane region" description="Helical" evidence="37">
    <location>
        <begin position="1147"/>
        <end position="1167"/>
    </location>
</feature>
<evidence type="ECO:0000313" key="40">
    <source>
        <dbReference type="EMBL" id="KAK1804904.1"/>
    </source>
</evidence>
<evidence type="ECO:0000256" key="4">
    <source>
        <dbReference type="ARBA" id="ARBA00004556"/>
    </source>
</evidence>
<evidence type="ECO:0000256" key="36">
    <source>
        <dbReference type="SAM" id="MobiDB-lite"/>
    </source>
</evidence>
<dbReference type="InterPro" id="IPR002303">
    <property type="entry name" value="Valyl-tRNA_ligase"/>
</dbReference>
<evidence type="ECO:0000256" key="3">
    <source>
        <dbReference type="ARBA" id="ARBA00004323"/>
    </source>
</evidence>
<dbReference type="GO" id="GO:0005524">
    <property type="term" value="F:ATP binding"/>
    <property type="evidence" value="ECO:0007669"/>
    <property type="project" value="UniProtKB-KW"/>
</dbReference>
<keyword evidence="13 37" id="KW-0812">Transmembrane</keyword>
<evidence type="ECO:0000256" key="16">
    <source>
        <dbReference type="ARBA" id="ARBA00022840"/>
    </source>
</evidence>
<comment type="similarity">
    <text evidence="6">Belongs to the class-I aminoacyl-tRNA synthetase family.</text>
</comment>
<evidence type="ECO:0000256" key="1">
    <source>
        <dbReference type="ARBA" id="ARBA00001936"/>
    </source>
</evidence>
<dbReference type="PRINTS" id="PR00986">
    <property type="entry name" value="TRNASYNTHVAL"/>
</dbReference>
<evidence type="ECO:0000256" key="34">
    <source>
        <dbReference type="ARBA" id="ARBA00049421"/>
    </source>
</evidence>
<evidence type="ECO:0000256" key="2">
    <source>
        <dbReference type="ARBA" id="ARBA00004173"/>
    </source>
</evidence>
<dbReference type="FunFam" id="3.40.50.620:FF:000020">
    <property type="entry name" value="Valine--tRNA ligase, mitochondrial"/>
    <property type="match status" value="1"/>
</dbReference>
<dbReference type="InterPro" id="IPR029044">
    <property type="entry name" value="Nucleotide-diphossugar_trans"/>
</dbReference>
<dbReference type="FunFam" id="3.90.550.10:FF:000055">
    <property type="entry name" value="Alpha-1,3-mannosyl-glycoprotein 2-beta-N-acetylglucosaminyltransferase"/>
    <property type="match status" value="1"/>
</dbReference>
<dbReference type="GO" id="GO:0005739">
    <property type="term" value="C:mitochondrion"/>
    <property type="evidence" value="ECO:0007669"/>
    <property type="project" value="UniProtKB-SubCell"/>
</dbReference>
<keyword evidence="22" id="KW-0496">Mitochondrion</keyword>
<gene>
    <name evidence="40" type="ORF">P4O66_019274</name>
</gene>
<keyword evidence="16" id="KW-0067">ATP-binding</keyword>
<dbReference type="CDD" id="cd07962">
    <property type="entry name" value="Anticodon_Ia_Val"/>
    <property type="match status" value="1"/>
</dbReference>
<keyword evidence="20 37" id="KW-1133">Transmembrane helix</keyword>
<dbReference type="SUPFAM" id="SSF47323">
    <property type="entry name" value="Anticodon-binding domain of a subclass of class I aminoacyl-tRNA synthetases"/>
    <property type="match status" value="1"/>
</dbReference>
<keyword evidence="14" id="KW-0479">Metal-binding</keyword>
<evidence type="ECO:0000256" key="26">
    <source>
        <dbReference type="ARBA" id="ARBA00023211"/>
    </source>
</evidence>
<evidence type="ECO:0000256" key="24">
    <source>
        <dbReference type="ARBA" id="ARBA00023146"/>
    </source>
</evidence>
<dbReference type="FunFam" id="1.10.730.10:FF:000019">
    <property type="entry name" value="Valine--tRNA ligase, mitochondrial"/>
    <property type="match status" value="1"/>
</dbReference>
<comment type="function">
    <text evidence="32">Catalyzes the attachment of valine to tRNA(Val) in a two-step reaction: valine is first activated by ATP to form Val-AMP and then transferred to the acceptor end of tRNA(Val).</text>
</comment>
<protein>
    <recommendedName>
        <fullName evidence="35">Alpha-1,3-mannosyl-glycoprotein 2-beta-N-acetylglucosaminyltransferase</fullName>
        <ecNumber evidence="29">2.4.1.101</ecNumber>
        <ecNumber evidence="8">6.1.1.9</ecNumber>
    </recommendedName>
    <alternativeName>
        <fullName evidence="31">N-glycosyl-oligosaccharide-glycoprotein N-acetylglucosaminyltransferase I</fullName>
    </alternativeName>
    <alternativeName>
        <fullName evidence="30">Valine--tRNA ligase, mitochondrial</fullName>
    </alternativeName>
    <alternativeName>
        <fullName evidence="27">Valyl-tRNA synthetase</fullName>
    </alternativeName>
</protein>
<evidence type="ECO:0000256" key="23">
    <source>
        <dbReference type="ARBA" id="ARBA00023136"/>
    </source>
</evidence>
<evidence type="ECO:0000256" key="18">
    <source>
        <dbReference type="ARBA" id="ARBA00022946"/>
    </source>
</evidence>
<dbReference type="Gene3D" id="1.10.730.10">
    <property type="entry name" value="Isoleucyl-tRNA Synthetase, Domain 1"/>
    <property type="match status" value="1"/>
</dbReference>
<reference evidence="40" key="1">
    <citation type="submission" date="2023-03" db="EMBL/GenBank/DDBJ databases">
        <title>Electrophorus voltai genome.</title>
        <authorList>
            <person name="Bian C."/>
        </authorList>
    </citation>
    <scope>NUCLEOTIDE SEQUENCE</scope>
    <source>
        <strain evidence="40">CB-2022</strain>
        <tissue evidence="40">Muscle</tissue>
    </source>
</reference>
<dbReference type="InterPro" id="IPR001412">
    <property type="entry name" value="aa-tRNA-synth_I_CS"/>
</dbReference>
<keyword evidence="10" id="KW-0436">Ligase</keyword>
<comment type="caution">
    <text evidence="40">The sequence shown here is derived from an EMBL/GenBank/DDBJ whole genome shotgun (WGS) entry which is preliminary data.</text>
</comment>
<dbReference type="InterPro" id="IPR009080">
    <property type="entry name" value="tRNAsynth_Ia_anticodon-bd"/>
</dbReference>
<organism evidence="40 41">
    <name type="scientific">Electrophorus voltai</name>
    <dbReference type="NCBI Taxonomy" id="2609070"/>
    <lineage>
        <taxon>Eukaryota</taxon>
        <taxon>Metazoa</taxon>
        <taxon>Chordata</taxon>
        <taxon>Craniata</taxon>
        <taxon>Vertebrata</taxon>
        <taxon>Euteleostomi</taxon>
        <taxon>Actinopterygii</taxon>
        <taxon>Neopterygii</taxon>
        <taxon>Teleostei</taxon>
        <taxon>Ostariophysi</taxon>
        <taxon>Gymnotiformes</taxon>
        <taxon>Gymnotoidei</taxon>
        <taxon>Gymnotidae</taxon>
        <taxon>Electrophorus</taxon>
    </lineage>
</organism>
<dbReference type="GO" id="GO:0005829">
    <property type="term" value="C:cytosol"/>
    <property type="evidence" value="ECO:0007669"/>
    <property type="project" value="TreeGrafter"/>
</dbReference>
<evidence type="ECO:0000256" key="14">
    <source>
        <dbReference type="ARBA" id="ARBA00022723"/>
    </source>
</evidence>
<evidence type="ECO:0000256" key="35">
    <source>
        <dbReference type="ARBA" id="ARBA00069743"/>
    </source>
</evidence>
<evidence type="ECO:0000256" key="22">
    <source>
        <dbReference type="ARBA" id="ARBA00023128"/>
    </source>
</evidence>
<evidence type="ECO:0000259" key="38">
    <source>
        <dbReference type="Pfam" id="PF00133"/>
    </source>
</evidence>
<evidence type="ECO:0000256" key="28">
    <source>
        <dbReference type="ARBA" id="ARBA00037706"/>
    </source>
</evidence>
<evidence type="ECO:0000256" key="8">
    <source>
        <dbReference type="ARBA" id="ARBA00013169"/>
    </source>
</evidence>
<dbReference type="PANTHER" id="PTHR11946:SF71">
    <property type="entry name" value="VALINE--TRNA LIGASE, MITOCHONDRIAL"/>
    <property type="match status" value="1"/>
</dbReference>
<name>A0AAD9E572_9TELE</name>
<evidence type="ECO:0000256" key="7">
    <source>
        <dbReference type="ARBA" id="ARBA00006492"/>
    </source>
</evidence>
<dbReference type="Pfam" id="PF08264">
    <property type="entry name" value="Anticodon_1"/>
    <property type="match status" value="1"/>
</dbReference>
<feature type="domain" description="Aminoacyl-tRNA synthetase class Ia" evidence="38">
    <location>
        <begin position="142"/>
        <end position="547"/>
    </location>
</feature>
<feature type="domain" description="Methionyl/Valyl/Leucyl/Isoleucyl-tRNA synthetase anticodon-binding" evidence="39">
    <location>
        <begin position="838"/>
        <end position="990"/>
    </location>
</feature>
<dbReference type="Gene3D" id="3.40.50.620">
    <property type="entry name" value="HUPs"/>
    <property type="match status" value="2"/>
</dbReference>
<keyword evidence="15" id="KW-0547">Nucleotide-binding</keyword>
<dbReference type="SUPFAM" id="SSF50677">
    <property type="entry name" value="ValRS/IleRS/LeuRS editing domain"/>
    <property type="match status" value="1"/>
</dbReference>
<evidence type="ECO:0000256" key="20">
    <source>
        <dbReference type="ARBA" id="ARBA00022989"/>
    </source>
</evidence>
<dbReference type="PROSITE" id="PS00178">
    <property type="entry name" value="AA_TRNA_LIGASE_I"/>
    <property type="match status" value="1"/>
</dbReference>
<dbReference type="FunFam" id="3.90.740.10:FF:000005">
    <property type="entry name" value="Valine--tRNA ligase, mitochondrial"/>
    <property type="match status" value="1"/>
</dbReference>
<dbReference type="GO" id="GO:0046872">
    <property type="term" value="F:metal ion binding"/>
    <property type="evidence" value="ECO:0007669"/>
    <property type="project" value="UniProtKB-KW"/>
</dbReference>
<evidence type="ECO:0000256" key="10">
    <source>
        <dbReference type="ARBA" id="ARBA00022598"/>
    </source>
</evidence>
<dbReference type="Gene3D" id="3.90.740.10">
    <property type="entry name" value="Valyl/Leucyl/Isoleucyl-tRNA synthetase, editing domain"/>
    <property type="match status" value="1"/>
</dbReference>
<dbReference type="SUPFAM" id="SSF53448">
    <property type="entry name" value="Nucleotide-diphospho-sugar transferases"/>
    <property type="match status" value="1"/>
</dbReference>
<dbReference type="SUPFAM" id="SSF52374">
    <property type="entry name" value="Nucleotidylyl transferase"/>
    <property type="match status" value="1"/>
</dbReference>